<sequence>MQSGVNADVVKVRRAPKFGVFAALGAMLGIVAAIILSTVFTGTDEASRYTLVEYTRGQAFGFILLWCVPAGIALGMLVALILDATIGRRTRDVRVSHETVADAD</sequence>
<dbReference type="STRING" id="904291.A7J15_07765"/>
<proteinExistence type="predicted"/>
<keyword evidence="2" id="KW-1185">Reference proteome</keyword>
<name>A0A1B9NAF8_9MICO</name>
<dbReference type="OrthoDB" id="5125407at2"/>
<dbReference type="Proteomes" id="UP000093355">
    <property type="component" value="Unassembled WGS sequence"/>
</dbReference>
<dbReference type="AlphaFoldDB" id="A0A1B9NAF8"/>
<accession>A0A1B9NAF8</accession>
<reference evidence="1 2" key="1">
    <citation type="submission" date="2016-05" db="EMBL/GenBank/DDBJ databases">
        <authorList>
            <person name="Lavstsen T."/>
            <person name="Jespersen J.S."/>
        </authorList>
    </citation>
    <scope>NUCLEOTIDE SEQUENCE [LARGE SCALE GENOMIC DNA]</scope>
    <source>
        <strain evidence="1 2">YLB-01</strain>
    </source>
</reference>
<dbReference type="RefSeq" id="WP_067026641.1">
    <property type="nucleotide sequence ID" value="NZ_CP038256.1"/>
</dbReference>
<protein>
    <submittedName>
        <fullName evidence="1">Uncharacterized protein</fullName>
    </submittedName>
</protein>
<dbReference type="EMBL" id="LXMD01000024">
    <property type="protein sequence ID" value="OCG73563.1"/>
    <property type="molecule type" value="Genomic_DNA"/>
</dbReference>
<organism evidence="1 2">
    <name type="scientific">Microbacterium sediminis</name>
    <dbReference type="NCBI Taxonomy" id="904291"/>
    <lineage>
        <taxon>Bacteria</taxon>
        <taxon>Bacillati</taxon>
        <taxon>Actinomycetota</taxon>
        <taxon>Actinomycetes</taxon>
        <taxon>Micrococcales</taxon>
        <taxon>Microbacteriaceae</taxon>
        <taxon>Microbacterium</taxon>
    </lineage>
</organism>
<comment type="caution">
    <text evidence="1">The sequence shown here is derived from an EMBL/GenBank/DDBJ whole genome shotgun (WGS) entry which is preliminary data.</text>
</comment>
<gene>
    <name evidence="1" type="ORF">A7J15_07765</name>
</gene>
<evidence type="ECO:0000313" key="1">
    <source>
        <dbReference type="EMBL" id="OCG73563.1"/>
    </source>
</evidence>
<evidence type="ECO:0000313" key="2">
    <source>
        <dbReference type="Proteomes" id="UP000093355"/>
    </source>
</evidence>